<dbReference type="Pfam" id="PF04551">
    <property type="entry name" value="GcpE"/>
    <property type="match status" value="1"/>
</dbReference>
<dbReference type="SUPFAM" id="SSF51717">
    <property type="entry name" value="Dihydropteroate synthetase-like"/>
    <property type="match status" value="1"/>
</dbReference>
<evidence type="ECO:0000259" key="9">
    <source>
        <dbReference type="Pfam" id="PF26540"/>
    </source>
</evidence>
<name>A0A415E4K6_9FIRM</name>
<dbReference type="STRING" id="1776384.GCA_900086585_04204"/>
<dbReference type="PIRSF" id="PIRSF004640">
    <property type="entry name" value="IspG"/>
    <property type="match status" value="1"/>
</dbReference>
<evidence type="ECO:0000256" key="4">
    <source>
        <dbReference type="ARBA" id="ARBA00023004"/>
    </source>
</evidence>
<dbReference type="NCBIfam" id="NF001540">
    <property type="entry name" value="PRK00366.1"/>
    <property type="match status" value="1"/>
</dbReference>
<feature type="binding site" evidence="7">
    <location>
        <position position="260"/>
    </location>
    <ligand>
        <name>[4Fe-4S] cluster</name>
        <dbReference type="ChEBI" id="CHEBI:49883"/>
    </ligand>
</feature>
<keyword evidence="2 7" id="KW-0479">Metal-binding</keyword>
<dbReference type="Pfam" id="PF26540">
    <property type="entry name" value="GcpE_C"/>
    <property type="match status" value="1"/>
</dbReference>
<dbReference type="GeneID" id="83006475"/>
<feature type="binding site" evidence="7">
    <location>
        <position position="263"/>
    </location>
    <ligand>
        <name>[4Fe-4S] cluster</name>
        <dbReference type="ChEBI" id="CHEBI:49883"/>
    </ligand>
</feature>
<dbReference type="PANTHER" id="PTHR30454">
    <property type="entry name" value="4-HYDROXY-3-METHYLBUT-2-EN-1-YL DIPHOSPHATE SYNTHASE"/>
    <property type="match status" value="1"/>
</dbReference>
<evidence type="ECO:0000256" key="7">
    <source>
        <dbReference type="HAMAP-Rule" id="MF_00159"/>
    </source>
</evidence>
<feature type="domain" description="IspG C-terminal" evidence="9">
    <location>
        <begin position="257"/>
        <end position="345"/>
    </location>
</feature>
<dbReference type="EC" id="1.17.7.3" evidence="7"/>
<evidence type="ECO:0000256" key="3">
    <source>
        <dbReference type="ARBA" id="ARBA00023002"/>
    </source>
</evidence>
<comment type="function">
    <text evidence="7">Converts 2C-methyl-D-erythritol 2,4-cyclodiphosphate (ME-2,4cPP) into 1-hydroxy-2-methyl-2-(E)-butenyl 4-diphosphate.</text>
</comment>
<evidence type="ECO:0000256" key="1">
    <source>
        <dbReference type="ARBA" id="ARBA00022485"/>
    </source>
</evidence>
<dbReference type="InterPro" id="IPR058578">
    <property type="entry name" value="IspG_TIM"/>
</dbReference>
<dbReference type="InterPro" id="IPR058579">
    <property type="entry name" value="IspG_C"/>
</dbReference>
<keyword evidence="1 7" id="KW-0004">4Fe-4S</keyword>
<feature type="binding site" evidence="7">
    <location>
        <position position="304"/>
    </location>
    <ligand>
        <name>[4Fe-4S] cluster</name>
        <dbReference type="ChEBI" id="CHEBI:49883"/>
    </ligand>
</feature>
<dbReference type="FunFam" id="3.20.20.20:FF:000001">
    <property type="entry name" value="4-hydroxy-3-methylbut-2-en-1-yl diphosphate synthase (flavodoxin)"/>
    <property type="match status" value="1"/>
</dbReference>
<evidence type="ECO:0000313" key="11">
    <source>
        <dbReference type="Proteomes" id="UP000284841"/>
    </source>
</evidence>
<dbReference type="GO" id="GO:0019288">
    <property type="term" value="P:isopentenyl diphosphate biosynthetic process, methylerythritol 4-phosphate pathway"/>
    <property type="evidence" value="ECO:0007669"/>
    <property type="project" value="UniProtKB-UniRule"/>
</dbReference>
<evidence type="ECO:0000313" key="10">
    <source>
        <dbReference type="EMBL" id="RHJ88551.1"/>
    </source>
</evidence>
<keyword evidence="6 7" id="KW-0414">Isoprene biosynthesis</keyword>
<evidence type="ECO:0000256" key="2">
    <source>
        <dbReference type="ARBA" id="ARBA00022723"/>
    </source>
</evidence>
<dbReference type="Gene3D" id="3.30.413.10">
    <property type="entry name" value="Sulfite Reductase Hemoprotein, domain 1"/>
    <property type="match status" value="1"/>
</dbReference>
<dbReference type="SUPFAM" id="SSF56014">
    <property type="entry name" value="Nitrite and sulphite reductase 4Fe-4S domain-like"/>
    <property type="match status" value="1"/>
</dbReference>
<proteinExistence type="inferred from homology"/>
<dbReference type="AlphaFoldDB" id="A0A415E4K6"/>
<reference evidence="10 11" key="1">
    <citation type="submission" date="2018-08" db="EMBL/GenBank/DDBJ databases">
        <title>A genome reference for cultivated species of the human gut microbiota.</title>
        <authorList>
            <person name="Zou Y."/>
            <person name="Xue W."/>
            <person name="Luo G."/>
        </authorList>
    </citation>
    <scope>NUCLEOTIDE SEQUENCE [LARGE SCALE GENOMIC DNA]</scope>
    <source>
        <strain evidence="10 11">AM07-24</strain>
    </source>
</reference>
<feature type="binding site" evidence="7">
    <location>
        <position position="297"/>
    </location>
    <ligand>
        <name>[4Fe-4S] cluster</name>
        <dbReference type="ChEBI" id="CHEBI:49883"/>
    </ligand>
</feature>
<keyword evidence="4 7" id="KW-0408">Iron</keyword>
<evidence type="ECO:0000259" key="8">
    <source>
        <dbReference type="Pfam" id="PF04551"/>
    </source>
</evidence>
<comment type="caution">
    <text evidence="10">The sequence shown here is derived from an EMBL/GenBank/DDBJ whole genome shotgun (WGS) entry which is preliminary data.</text>
</comment>
<protein>
    <recommendedName>
        <fullName evidence="7">4-hydroxy-3-methylbut-2-en-1-yl diphosphate synthase (flavodoxin)</fullName>
        <ecNumber evidence="7">1.17.7.3</ecNumber>
    </recommendedName>
    <alternativeName>
        <fullName evidence="7">1-hydroxy-2-methyl-2-(E)-butenyl 4-diphosphate synthase</fullName>
    </alternativeName>
</protein>
<dbReference type="NCBIfam" id="TIGR00612">
    <property type="entry name" value="ispG_gcpE"/>
    <property type="match status" value="1"/>
</dbReference>
<dbReference type="GO" id="GO:0046429">
    <property type="term" value="F:4-hydroxy-3-methylbut-2-en-1-yl diphosphate synthase activity (ferredoxin)"/>
    <property type="evidence" value="ECO:0007669"/>
    <property type="project" value="UniProtKB-UniRule"/>
</dbReference>
<dbReference type="GO" id="GO:0141197">
    <property type="term" value="F:4-hydroxy-3-methylbut-2-enyl-diphosphate synthase activity (flavodoxin)"/>
    <property type="evidence" value="ECO:0007669"/>
    <property type="project" value="UniProtKB-EC"/>
</dbReference>
<dbReference type="UniPathway" id="UPA00056">
    <property type="reaction ID" value="UER00096"/>
</dbReference>
<dbReference type="InterPro" id="IPR016425">
    <property type="entry name" value="IspG_bac"/>
</dbReference>
<dbReference type="InterPro" id="IPR011005">
    <property type="entry name" value="Dihydropteroate_synth-like_sf"/>
</dbReference>
<comment type="catalytic activity">
    <reaction evidence="7">
        <text>(2E)-4-hydroxy-3-methylbut-2-enyl diphosphate + oxidized [flavodoxin] + H2O + 2 H(+) = 2-C-methyl-D-erythritol 2,4-cyclic diphosphate + reduced [flavodoxin]</text>
        <dbReference type="Rhea" id="RHEA:43604"/>
        <dbReference type="Rhea" id="RHEA-COMP:10622"/>
        <dbReference type="Rhea" id="RHEA-COMP:10623"/>
        <dbReference type="ChEBI" id="CHEBI:15377"/>
        <dbReference type="ChEBI" id="CHEBI:15378"/>
        <dbReference type="ChEBI" id="CHEBI:57618"/>
        <dbReference type="ChEBI" id="CHEBI:58210"/>
        <dbReference type="ChEBI" id="CHEBI:58483"/>
        <dbReference type="ChEBI" id="CHEBI:128753"/>
        <dbReference type="EC" id="1.17.7.3"/>
    </reaction>
</comment>
<dbReference type="InterPro" id="IPR004588">
    <property type="entry name" value="IspG_bac-typ"/>
</dbReference>
<evidence type="ECO:0000256" key="6">
    <source>
        <dbReference type="ARBA" id="ARBA00023229"/>
    </source>
</evidence>
<dbReference type="EMBL" id="QRMS01000002">
    <property type="protein sequence ID" value="RHJ88551.1"/>
    <property type="molecule type" value="Genomic_DNA"/>
</dbReference>
<dbReference type="GO" id="GO:0051539">
    <property type="term" value="F:4 iron, 4 sulfur cluster binding"/>
    <property type="evidence" value="ECO:0007669"/>
    <property type="project" value="UniProtKB-UniRule"/>
</dbReference>
<dbReference type="GO" id="GO:0016114">
    <property type="term" value="P:terpenoid biosynthetic process"/>
    <property type="evidence" value="ECO:0007669"/>
    <property type="project" value="InterPro"/>
</dbReference>
<dbReference type="PANTHER" id="PTHR30454:SF0">
    <property type="entry name" value="4-HYDROXY-3-METHYLBUT-2-EN-1-YL DIPHOSPHATE SYNTHASE (FERREDOXIN), CHLOROPLASTIC"/>
    <property type="match status" value="1"/>
</dbReference>
<dbReference type="InterPro" id="IPR045854">
    <property type="entry name" value="NO2/SO3_Rdtase_4Fe4S_sf"/>
</dbReference>
<comment type="pathway">
    <text evidence="7">Isoprenoid biosynthesis; isopentenyl diphosphate biosynthesis via DXP pathway; isopentenyl diphosphate from 1-deoxy-D-xylulose 5-phosphate: step 5/6.</text>
</comment>
<feature type="domain" description="IspG TIM-barrel" evidence="8">
    <location>
        <begin position="3"/>
        <end position="241"/>
    </location>
</feature>
<keyword evidence="5 7" id="KW-0411">Iron-sulfur</keyword>
<dbReference type="HAMAP" id="MF_00159">
    <property type="entry name" value="IspG"/>
    <property type="match status" value="1"/>
</dbReference>
<keyword evidence="11" id="KW-1185">Reference proteome</keyword>
<dbReference type="Proteomes" id="UP000284841">
    <property type="component" value="Unassembled WGS sequence"/>
</dbReference>
<keyword evidence="3 7" id="KW-0560">Oxidoreductase</keyword>
<dbReference type="GO" id="GO:0005506">
    <property type="term" value="F:iron ion binding"/>
    <property type="evidence" value="ECO:0007669"/>
    <property type="project" value="InterPro"/>
</dbReference>
<evidence type="ECO:0000256" key="5">
    <source>
        <dbReference type="ARBA" id="ARBA00023014"/>
    </source>
</evidence>
<dbReference type="RefSeq" id="WP_067542845.1">
    <property type="nucleotide sequence ID" value="NZ_AP025567.1"/>
</dbReference>
<accession>A0A415E4K6</accession>
<comment type="cofactor">
    <cofactor evidence="7">
        <name>[4Fe-4S] cluster</name>
        <dbReference type="ChEBI" id="CHEBI:49883"/>
    </cofactor>
    <text evidence="7">Binds 1 [4Fe-4S] cluster.</text>
</comment>
<organism evidence="10 11">
    <name type="scientific">Emergencia timonensis</name>
    <dbReference type="NCBI Taxonomy" id="1776384"/>
    <lineage>
        <taxon>Bacteria</taxon>
        <taxon>Bacillati</taxon>
        <taxon>Bacillota</taxon>
        <taxon>Clostridia</taxon>
        <taxon>Peptostreptococcales</taxon>
        <taxon>Anaerovoracaceae</taxon>
        <taxon>Emergencia</taxon>
    </lineage>
</organism>
<dbReference type="Gene3D" id="3.20.20.20">
    <property type="entry name" value="Dihydropteroate synthase-like"/>
    <property type="match status" value="1"/>
</dbReference>
<sequence>MSKQVKCRNVYIGGGAPISIQSMTNVDSRNEEALLAQINQLTKAGCDIVRIAIPDMESAWTLQKIRSQVEIPLVADIHFDYRLAIAAMEAGADKIRINPGNIGSRDRIKAVVDAARERNIPIRIGVNSGSLEKDILDKNGGVTAEGLAESALRNVQIIEDMGYDHLVVSLKSSDVLMNYKAHKLVAEKTEHPLHIGITEAGTLKRGKVKSAIGIGSLLLEGIGDTMRVSLTADPVEEVYYAQEILEAAGCRTPKVDLVSCPTCGRTKVELQALTEEVERRLSAADIRPGLKVAVMGCVVNGPGEAKEADFGVAGGTGKGVIFSKGEIVKTVEEKDIVDELMNAIEGK</sequence>
<dbReference type="OrthoDB" id="9803214at2"/>
<comment type="similarity">
    <text evidence="7">Belongs to the IspG family.</text>
</comment>
<gene>
    <name evidence="7" type="primary">ispG</name>
    <name evidence="10" type="ORF">DW099_09230</name>
</gene>